<organism evidence="1 2">
    <name type="scientific">Rubinisphaera italica</name>
    <dbReference type="NCBI Taxonomy" id="2527969"/>
    <lineage>
        <taxon>Bacteria</taxon>
        <taxon>Pseudomonadati</taxon>
        <taxon>Planctomycetota</taxon>
        <taxon>Planctomycetia</taxon>
        <taxon>Planctomycetales</taxon>
        <taxon>Planctomycetaceae</taxon>
        <taxon>Rubinisphaera</taxon>
    </lineage>
</organism>
<proteinExistence type="predicted"/>
<keyword evidence="2" id="KW-1185">Reference proteome</keyword>
<dbReference type="InterPro" id="IPR013406">
    <property type="entry name" value="CHP02574_addiction_mod"/>
</dbReference>
<dbReference type="EMBL" id="SJPG01000001">
    <property type="protein sequence ID" value="TWT63490.1"/>
    <property type="molecule type" value="Genomic_DNA"/>
</dbReference>
<accession>A0A5C5XKM9</accession>
<reference evidence="1 2" key="1">
    <citation type="submission" date="2019-02" db="EMBL/GenBank/DDBJ databases">
        <title>Deep-cultivation of Planctomycetes and their phenomic and genomic characterization uncovers novel biology.</title>
        <authorList>
            <person name="Wiegand S."/>
            <person name="Jogler M."/>
            <person name="Boedeker C."/>
            <person name="Pinto D."/>
            <person name="Vollmers J."/>
            <person name="Rivas-Marin E."/>
            <person name="Kohn T."/>
            <person name="Peeters S.H."/>
            <person name="Heuer A."/>
            <person name="Rast P."/>
            <person name="Oberbeckmann S."/>
            <person name="Bunk B."/>
            <person name="Jeske O."/>
            <person name="Meyerdierks A."/>
            <person name="Storesund J.E."/>
            <person name="Kallscheuer N."/>
            <person name="Luecker S."/>
            <person name="Lage O.M."/>
            <person name="Pohl T."/>
            <person name="Merkel B.J."/>
            <person name="Hornburger P."/>
            <person name="Mueller R.-W."/>
            <person name="Bruemmer F."/>
            <person name="Labrenz M."/>
            <person name="Spormann A.M."/>
            <person name="Op Den Camp H."/>
            <person name="Overmann J."/>
            <person name="Amann R."/>
            <person name="Jetten M.S.M."/>
            <person name="Mascher T."/>
            <person name="Medema M.H."/>
            <person name="Devos D.P."/>
            <person name="Kaster A.-K."/>
            <person name="Ovreas L."/>
            <person name="Rohde M."/>
            <person name="Galperin M.Y."/>
            <person name="Jogler C."/>
        </authorList>
    </citation>
    <scope>NUCLEOTIDE SEQUENCE [LARGE SCALE GENOMIC DNA]</scope>
    <source>
        <strain evidence="1 2">Pan54</strain>
    </source>
</reference>
<dbReference type="AlphaFoldDB" id="A0A5C5XKM9"/>
<name>A0A5C5XKM9_9PLAN</name>
<dbReference type="Proteomes" id="UP000316095">
    <property type="component" value="Unassembled WGS sequence"/>
</dbReference>
<dbReference type="Pfam" id="PF09720">
    <property type="entry name" value="Unstab_antitox"/>
    <property type="match status" value="1"/>
</dbReference>
<gene>
    <name evidence="1" type="ORF">Pan54_42430</name>
</gene>
<dbReference type="RefSeq" id="WP_146505227.1">
    <property type="nucleotide sequence ID" value="NZ_SJPG01000001.1"/>
</dbReference>
<sequence>MTNSKNLKLTNDQAILQKALLLNAEERLLLIDELAANLPDNQPPQLSHEWTKVINRRSQEIDLGSVKTEDWESIRSRLIYKINFAKEK</sequence>
<protein>
    <submittedName>
        <fullName evidence="1">Putative addiction module component</fullName>
    </submittedName>
</protein>
<evidence type="ECO:0000313" key="2">
    <source>
        <dbReference type="Proteomes" id="UP000316095"/>
    </source>
</evidence>
<dbReference type="OrthoDB" id="286240at2"/>
<comment type="caution">
    <text evidence="1">The sequence shown here is derived from an EMBL/GenBank/DDBJ whole genome shotgun (WGS) entry which is preliminary data.</text>
</comment>
<evidence type="ECO:0000313" key="1">
    <source>
        <dbReference type="EMBL" id="TWT63490.1"/>
    </source>
</evidence>